<dbReference type="EMBL" id="CP001344">
    <property type="protein sequence ID" value="ACL46408.1"/>
    <property type="molecule type" value="Genomic_DNA"/>
</dbReference>
<dbReference type="InterPro" id="IPR025528">
    <property type="entry name" value="BrnA_antitoxin"/>
</dbReference>
<evidence type="ECO:0008006" key="2">
    <source>
        <dbReference type="Google" id="ProtNLM"/>
    </source>
</evidence>
<dbReference type="AlphaFoldDB" id="B8HWI2"/>
<gene>
    <name evidence="1" type="ordered locus">Cyan7425_4094</name>
</gene>
<organism evidence="1">
    <name type="scientific">Cyanothece sp. (strain PCC 7425 / ATCC 29141)</name>
    <dbReference type="NCBI Taxonomy" id="395961"/>
    <lineage>
        <taxon>Bacteria</taxon>
        <taxon>Bacillati</taxon>
        <taxon>Cyanobacteriota</taxon>
        <taxon>Cyanophyceae</taxon>
        <taxon>Gomontiellales</taxon>
        <taxon>Cyanothecaceae</taxon>
        <taxon>Cyanothece</taxon>
    </lineage>
</organism>
<sequence length="70" mass="8334">MRDEYEFSQSVQNPYAKKLKKQVTIQLEEDVVEYFKQISEATGILYQSLISLYLRDCVRSQRKPSLKWVS</sequence>
<evidence type="ECO:0000313" key="1">
    <source>
        <dbReference type="EMBL" id="ACL46408.1"/>
    </source>
</evidence>
<dbReference type="STRING" id="395961.Cyan7425_4094"/>
<name>B8HWI2_CYAP4</name>
<dbReference type="Pfam" id="PF14384">
    <property type="entry name" value="BrnA_antitoxin"/>
    <property type="match status" value="1"/>
</dbReference>
<accession>B8HWI2</accession>
<dbReference type="KEGG" id="cyn:Cyan7425_4094"/>
<dbReference type="HOGENOM" id="CLU_175653_2_0_3"/>
<reference evidence="1" key="1">
    <citation type="submission" date="2009-01" db="EMBL/GenBank/DDBJ databases">
        <title>Complete sequence of chromosome Cyanothece sp. PCC 7425.</title>
        <authorList>
            <consortium name="US DOE Joint Genome Institute"/>
            <person name="Lucas S."/>
            <person name="Copeland A."/>
            <person name="Lapidus A."/>
            <person name="Glavina del Rio T."/>
            <person name="Dalin E."/>
            <person name="Tice H."/>
            <person name="Bruce D."/>
            <person name="Goodwin L."/>
            <person name="Pitluck S."/>
            <person name="Sims D."/>
            <person name="Meineke L."/>
            <person name="Brettin T."/>
            <person name="Detter J.C."/>
            <person name="Han C."/>
            <person name="Larimer F."/>
            <person name="Land M."/>
            <person name="Hauser L."/>
            <person name="Kyrpides N."/>
            <person name="Ovchinnikova G."/>
            <person name="Liberton M."/>
            <person name="Stoeckel J."/>
            <person name="Banerjee A."/>
            <person name="Singh A."/>
            <person name="Page L."/>
            <person name="Sato H."/>
            <person name="Zhao L."/>
            <person name="Sherman L."/>
            <person name="Pakrasi H."/>
            <person name="Richardson P."/>
        </authorList>
    </citation>
    <scope>NUCLEOTIDE SEQUENCE</scope>
    <source>
        <strain evidence="1">PCC 7425</strain>
    </source>
</reference>
<dbReference type="OrthoDB" id="5297245at2"/>
<proteinExistence type="predicted"/>
<dbReference type="eggNOG" id="COG3514">
    <property type="taxonomic scope" value="Bacteria"/>
</dbReference>
<protein>
    <recommendedName>
        <fullName evidence="2">Antitoxin</fullName>
    </recommendedName>
</protein>